<organism evidence="1 2">
    <name type="scientific">Angomonas deanei</name>
    <dbReference type="NCBI Taxonomy" id="59799"/>
    <lineage>
        <taxon>Eukaryota</taxon>
        <taxon>Discoba</taxon>
        <taxon>Euglenozoa</taxon>
        <taxon>Kinetoplastea</taxon>
        <taxon>Metakinetoplastina</taxon>
        <taxon>Trypanosomatida</taxon>
        <taxon>Trypanosomatidae</taxon>
        <taxon>Strigomonadinae</taxon>
        <taxon>Angomonas</taxon>
    </lineage>
</organism>
<gene>
    <name evidence="1" type="ORF">ADEAN_000316500</name>
</gene>
<dbReference type="AlphaFoldDB" id="A0A7G2C7B3"/>
<reference evidence="1 2" key="1">
    <citation type="submission" date="2020-08" db="EMBL/GenBank/DDBJ databases">
        <authorList>
            <person name="Newling K."/>
            <person name="Davey J."/>
            <person name="Forrester S."/>
        </authorList>
    </citation>
    <scope>NUCLEOTIDE SEQUENCE [LARGE SCALE GENOMIC DNA]</scope>
    <source>
        <strain evidence="2">Crithidia deanei Carvalho (ATCC PRA-265)</strain>
    </source>
</reference>
<dbReference type="EMBL" id="LR877149">
    <property type="protein sequence ID" value="CAD2215710.1"/>
    <property type="molecule type" value="Genomic_DNA"/>
</dbReference>
<proteinExistence type="predicted"/>
<evidence type="ECO:0000313" key="2">
    <source>
        <dbReference type="Proteomes" id="UP000515908"/>
    </source>
</evidence>
<protein>
    <submittedName>
        <fullName evidence="1">Uncharacterized protein</fullName>
    </submittedName>
</protein>
<keyword evidence="2" id="KW-1185">Reference proteome</keyword>
<dbReference type="PANTHER" id="PTHR34157">
    <property type="entry name" value="TUZIN"/>
    <property type="match status" value="1"/>
</dbReference>
<evidence type="ECO:0000313" key="1">
    <source>
        <dbReference type="EMBL" id="CAD2215710.1"/>
    </source>
</evidence>
<dbReference type="VEuPathDB" id="TriTrypDB:ADEAN_000316500"/>
<name>A0A7G2C7B3_9TRYP</name>
<dbReference type="OrthoDB" id="269909at2759"/>
<dbReference type="Proteomes" id="UP000515908">
    <property type="component" value="Chromosome 05"/>
</dbReference>
<sequence>MANTSLPRLDFYTVPLFTPRQAFDYTQHTVDPLSLQHFIEVVGTNSNDLDELFAAVNQRSTAPTNYINHKLVRAMRHLQSVCANSPASRTALHRLASFPFESGQHSGVDSAALRHPRLKDIVLYDPVRDAWLFRSKVLHTATLSCWGVGRKGE</sequence>
<dbReference type="PANTHER" id="PTHR34157:SF2">
    <property type="entry name" value="TUZIN"/>
    <property type="match status" value="1"/>
</dbReference>
<accession>A0A7G2C7B3</accession>